<protein>
    <recommendedName>
        <fullName evidence="1">Vacuolar ATPase assembly protein VMA22</fullName>
    </recommendedName>
</protein>
<feature type="compositionally biased region" description="Basic and acidic residues" evidence="2">
    <location>
        <begin position="91"/>
        <end position="104"/>
    </location>
</feature>
<dbReference type="InterPro" id="IPR040357">
    <property type="entry name" value="Vma22/CCDC115"/>
</dbReference>
<evidence type="ECO:0000313" key="3">
    <source>
        <dbReference type="EMBL" id="SMN18448.1"/>
    </source>
</evidence>
<name>A0A1X7QYF7_9SACH</name>
<dbReference type="PANTHER" id="PTHR31996">
    <property type="entry name" value="COILED-COIL DOMAIN-CONTAINING PROTEIN 115"/>
    <property type="match status" value="1"/>
</dbReference>
<dbReference type="GO" id="GO:0051082">
    <property type="term" value="F:unfolded protein binding"/>
    <property type="evidence" value="ECO:0007669"/>
    <property type="project" value="TreeGrafter"/>
</dbReference>
<sequence length="175" mass="20131">MTQDNDEQYLTLLESISTYDMLLDQLQKSMSEGFIDLGRANFHNKDSLRGRYGSDYYDESYEGLIEAHINGDGLFSIFKKNNEMIIDDDEKNSKDDESSEEGIKSRKTHVRSHESNNQKLKIRDPIRMFGAGLSIPSSLRQSQANFKSSVNIIFDLVNCRNHLLQDIQKISENNK</sequence>
<reference evidence="3 4" key="1">
    <citation type="submission" date="2017-04" db="EMBL/GenBank/DDBJ databases">
        <authorList>
            <person name="Afonso C.L."/>
            <person name="Miller P.J."/>
            <person name="Scott M.A."/>
            <person name="Spackman E."/>
            <person name="Goraichik I."/>
            <person name="Dimitrov K.M."/>
            <person name="Suarez D.L."/>
            <person name="Swayne D.E."/>
        </authorList>
    </citation>
    <scope>NUCLEOTIDE SEQUENCE [LARGE SCALE GENOMIC DNA]</scope>
</reference>
<dbReference type="GO" id="GO:1990871">
    <property type="term" value="C:Vma12-Vma22 assembly complex"/>
    <property type="evidence" value="ECO:0007669"/>
    <property type="project" value="TreeGrafter"/>
</dbReference>
<keyword evidence="4" id="KW-1185">Reference proteome</keyword>
<dbReference type="PANTHER" id="PTHR31996:SF2">
    <property type="entry name" value="COILED-COIL DOMAIN-CONTAINING PROTEIN 115"/>
    <property type="match status" value="1"/>
</dbReference>
<dbReference type="Pfam" id="PF21730">
    <property type="entry name" value="Vma22_CCDC115"/>
    <property type="match status" value="1"/>
</dbReference>
<gene>
    <name evidence="3" type="ORF">KASA_0Q09295G</name>
</gene>
<dbReference type="STRING" id="1789683.A0A1X7QYF7"/>
<feature type="region of interest" description="Disordered" evidence="2">
    <location>
        <begin position="89"/>
        <end position="118"/>
    </location>
</feature>
<evidence type="ECO:0000313" key="4">
    <source>
        <dbReference type="Proteomes" id="UP000196158"/>
    </source>
</evidence>
<dbReference type="Proteomes" id="UP000196158">
    <property type="component" value="Unassembled WGS sequence"/>
</dbReference>
<dbReference type="OrthoDB" id="4044452at2759"/>
<evidence type="ECO:0000256" key="2">
    <source>
        <dbReference type="SAM" id="MobiDB-lite"/>
    </source>
</evidence>
<dbReference type="GO" id="GO:0070072">
    <property type="term" value="P:vacuolar proton-transporting V-type ATPase complex assembly"/>
    <property type="evidence" value="ECO:0007669"/>
    <property type="project" value="InterPro"/>
</dbReference>
<organism evidence="3 4">
    <name type="scientific">Maudiozyma saulgeensis</name>
    <dbReference type="NCBI Taxonomy" id="1789683"/>
    <lineage>
        <taxon>Eukaryota</taxon>
        <taxon>Fungi</taxon>
        <taxon>Dikarya</taxon>
        <taxon>Ascomycota</taxon>
        <taxon>Saccharomycotina</taxon>
        <taxon>Saccharomycetes</taxon>
        <taxon>Saccharomycetales</taxon>
        <taxon>Saccharomycetaceae</taxon>
        <taxon>Maudiozyma</taxon>
    </lineage>
</organism>
<proteinExistence type="predicted"/>
<evidence type="ECO:0000256" key="1">
    <source>
        <dbReference type="ARBA" id="ARBA00093634"/>
    </source>
</evidence>
<dbReference type="AlphaFoldDB" id="A0A1X7QYF7"/>
<dbReference type="EMBL" id="FXLY01000002">
    <property type="protein sequence ID" value="SMN18448.1"/>
    <property type="molecule type" value="Genomic_DNA"/>
</dbReference>
<accession>A0A1X7QYF7</accession>